<feature type="region of interest" description="Disordered" evidence="1">
    <location>
        <begin position="189"/>
        <end position="208"/>
    </location>
</feature>
<protein>
    <submittedName>
        <fullName evidence="3">Uncharacterized protein</fullName>
    </submittedName>
</protein>
<proteinExistence type="predicted"/>
<evidence type="ECO:0000313" key="3">
    <source>
        <dbReference type="EMBL" id="CAB5170396.1"/>
    </source>
</evidence>
<evidence type="ECO:0000256" key="1">
    <source>
        <dbReference type="SAM" id="MobiDB-lite"/>
    </source>
</evidence>
<sequence length="208" mass="23224">MAIIATNSGSSRELIPANNYLARCYQMIEIGTVKESILGKEVIAHKVRIGWELPTELKVFNPEKGEQPCVISKEYTLSMNEKANLRKMLASWRSADFTEEQAKAFDITKLLGVPCMINIIHKPSKDGSKVYEEIAGVTAVPKGITVPVQITPTFCLSYDQFDGNAFNSLPDFIKNKMMTSLEYAKIADPNSTHFDNPNTNEVEDDLPF</sequence>
<dbReference type="EMBL" id="LR796194">
    <property type="protein sequence ID" value="CAB4126230.1"/>
    <property type="molecule type" value="Genomic_DNA"/>
</dbReference>
<feature type="compositionally biased region" description="Polar residues" evidence="1">
    <location>
        <begin position="189"/>
        <end position="200"/>
    </location>
</feature>
<dbReference type="InterPro" id="IPR059222">
    <property type="entry name" value="NGO0469-like"/>
</dbReference>
<evidence type="ECO:0000313" key="2">
    <source>
        <dbReference type="EMBL" id="CAB4126230.1"/>
    </source>
</evidence>
<reference evidence="3" key="1">
    <citation type="submission" date="2020-05" db="EMBL/GenBank/DDBJ databases">
        <authorList>
            <person name="Chiriac C."/>
            <person name="Salcher M."/>
            <person name="Ghai R."/>
            <person name="Kavagutti S V."/>
        </authorList>
    </citation>
    <scope>NUCLEOTIDE SEQUENCE</scope>
</reference>
<dbReference type="EMBL" id="LR798204">
    <property type="protein sequence ID" value="CAB5170396.1"/>
    <property type="molecule type" value="Genomic_DNA"/>
</dbReference>
<organism evidence="3">
    <name type="scientific">uncultured Caudovirales phage</name>
    <dbReference type="NCBI Taxonomy" id="2100421"/>
    <lineage>
        <taxon>Viruses</taxon>
        <taxon>Duplodnaviria</taxon>
        <taxon>Heunggongvirae</taxon>
        <taxon>Uroviricota</taxon>
        <taxon>Caudoviricetes</taxon>
        <taxon>Peduoviridae</taxon>
        <taxon>Maltschvirus</taxon>
        <taxon>Maltschvirus maltsch</taxon>
    </lineage>
</organism>
<name>A0A6J7W9K4_9CAUD</name>
<gene>
    <name evidence="3" type="ORF">UFOVP153_18</name>
    <name evidence="2" type="ORF">UFOVP69_40</name>
</gene>
<accession>A0A6J7W9K4</accession>
<dbReference type="NCBIfam" id="NF046043">
    <property type="entry name" value="rep_init_NGO0469"/>
    <property type="match status" value="1"/>
</dbReference>